<dbReference type="AlphaFoldDB" id="A0AAD7DKW7"/>
<keyword evidence="3" id="KW-1185">Reference proteome</keyword>
<protein>
    <submittedName>
        <fullName evidence="2">Uncharacterized protein</fullName>
    </submittedName>
</protein>
<evidence type="ECO:0000256" key="1">
    <source>
        <dbReference type="SAM" id="MobiDB-lite"/>
    </source>
</evidence>
<organism evidence="2 3">
    <name type="scientific">Mycena metata</name>
    <dbReference type="NCBI Taxonomy" id="1033252"/>
    <lineage>
        <taxon>Eukaryota</taxon>
        <taxon>Fungi</taxon>
        <taxon>Dikarya</taxon>
        <taxon>Basidiomycota</taxon>
        <taxon>Agaricomycotina</taxon>
        <taxon>Agaricomycetes</taxon>
        <taxon>Agaricomycetidae</taxon>
        <taxon>Agaricales</taxon>
        <taxon>Marasmiineae</taxon>
        <taxon>Mycenaceae</taxon>
        <taxon>Mycena</taxon>
    </lineage>
</organism>
<dbReference type="InterPro" id="IPR012340">
    <property type="entry name" value="NA-bd_OB-fold"/>
</dbReference>
<proteinExistence type="predicted"/>
<reference evidence="2" key="1">
    <citation type="submission" date="2023-03" db="EMBL/GenBank/DDBJ databases">
        <title>Massive genome expansion in bonnet fungi (Mycena s.s.) driven by repeated elements and novel gene families across ecological guilds.</title>
        <authorList>
            <consortium name="Lawrence Berkeley National Laboratory"/>
            <person name="Harder C.B."/>
            <person name="Miyauchi S."/>
            <person name="Viragh M."/>
            <person name="Kuo A."/>
            <person name="Thoen E."/>
            <person name="Andreopoulos B."/>
            <person name="Lu D."/>
            <person name="Skrede I."/>
            <person name="Drula E."/>
            <person name="Henrissat B."/>
            <person name="Morin E."/>
            <person name="Kohler A."/>
            <person name="Barry K."/>
            <person name="LaButti K."/>
            <person name="Morin E."/>
            <person name="Salamov A."/>
            <person name="Lipzen A."/>
            <person name="Mereny Z."/>
            <person name="Hegedus B."/>
            <person name="Baldrian P."/>
            <person name="Stursova M."/>
            <person name="Weitz H."/>
            <person name="Taylor A."/>
            <person name="Grigoriev I.V."/>
            <person name="Nagy L.G."/>
            <person name="Martin F."/>
            <person name="Kauserud H."/>
        </authorList>
    </citation>
    <scope>NUCLEOTIDE SEQUENCE</scope>
    <source>
        <strain evidence="2">CBHHK182m</strain>
    </source>
</reference>
<dbReference type="Proteomes" id="UP001215598">
    <property type="component" value="Unassembled WGS sequence"/>
</dbReference>
<evidence type="ECO:0000313" key="2">
    <source>
        <dbReference type="EMBL" id="KAJ7693771.1"/>
    </source>
</evidence>
<dbReference type="EMBL" id="JARKIB010000713">
    <property type="protein sequence ID" value="KAJ7693771.1"/>
    <property type="molecule type" value="Genomic_DNA"/>
</dbReference>
<feature type="region of interest" description="Disordered" evidence="1">
    <location>
        <begin position="159"/>
        <end position="191"/>
    </location>
</feature>
<dbReference type="Gene3D" id="2.40.50.140">
    <property type="entry name" value="Nucleic acid-binding proteins"/>
    <property type="match status" value="1"/>
</dbReference>
<feature type="compositionally biased region" description="Low complexity" evidence="1">
    <location>
        <begin position="164"/>
        <end position="175"/>
    </location>
</feature>
<gene>
    <name evidence="2" type="ORF">B0H16DRAFT_1485956</name>
</gene>
<sequence>MPLRSTQRALVFDCFAGDFFDGMTTIPAAQHERATWELRGKRHSEPPHIAGWIAGIELVRVDAESQFPGAMKAFTYFVDDGSAVLECFYEFPSGDPPSARQQRATDHRLDALQVGDSVSVVGVLDEQLGYPRLRLESILECSSNDEPLHWIAARARMERDALQRPRSTSPTTETHPPTKKSRLDSPTSDEEFGFVDTLTDAQLAALAQYDAAAA</sequence>
<accession>A0AAD7DKW7</accession>
<evidence type="ECO:0000313" key="3">
    <source>
        <dbReference type="Proteomes" id="UP001215598"/>
    </source>
</evidence>
<comment type="caution">
    <text evidence="2">The sequence shown here is derived from an EMBL/GenBank/DDBJ whole genome shotgun (WGS) entry which is preliminary data.</text>
</comment>
<name>A0AAD7DKW7_9AGAR</name>